<comment type="caution">
    <text evidence="1">The sequence shown here is derived from an EMBL/GenBank/DDBJ whole genome shotgun (WGS) entry which is preliminary data.</text>
</comment>
<name>A0A080ZEV4_PHYNI</name>
<accession>A0A080ZEV4</accession>
<evidence type="ECO:0000313" key="1">
    <source>
        <dbReference type="EMBL" id="ETO65165.1"/>
    </source>
</evidence>
<dbReference type="EMBL" id="ANJA01003216">
    <property type="protein sequence ID" value="ETO65165.1"/>
    <property type="molecule type" value="Genomic_DNA"/>
</dbReference>
<sequence length="67" mass="7229">MNLTSTGEYEEVKTSLPTNSKNLPSLIIDATQEQQRGVVGFCYMKIFVGTCVFMVAGDSVQVAVPNA</sequence>
<dbReference type="AlphaFoldDB" id="A0A080ZEV4"/>
<evidence type="ECO:0000313" key="2">
    <source>
        <dbReference type="Proteomes" id="UP000028582"/>
    </source>
</evidence>
<organism evidence="1 2">
    <name type="scientific">Phytophthora nicotianae P1976</name>
    <dbReference type="NCBI Taxonomy" id="1317066"/>
    <lineage>
        <taxon>Eukaryota</taxon>
        <taxon>Sar</taxon>
        <taxon>Stramenopiles</taxon>
        <taxon>Oomycota</taxon>
        <taxon>Peronosporomycetes</taxon>
        <taxon>Peronosporales</taxon>
        <taxon>Peronosporaceae</taxon>
        <taxon>Phytophthora</taxon>
    </lineage>
</organism>
<proteinExistence type="predicted"/>
<protein>
    <submittedName>
        <fullName evidence="1">Uncharacterized protein</fullName>
    </submittedName>
</protein>
<gene>
    <name evidence="1" type="ORF">F444_17488</name>
</gene>
<reference evidence="1 2" key="1">
    <citation type="submission" date="2013-11" db="EMBL/GenBank/DDBJ databases">
        <title>The Genome Sequence of Phytophthora parasitica P1976.</title>
        <authorList>
            <consortium name="The Broad Institute Genomics Platform"/>
            <person name="Russ C."/>
            <person name="Tyler B."/>
            <person name="Panabieres F."/>
            <person name="Shan W."/>
            <person name="Tripathy S."/>
            <person name="Grunwald N."/>
            <person name="Machado M."/>
            <person name="Johnson C.S."/>
            <person name="Walker B."/>
            <person name="Young S."/>
            <person name="Zeng Q."/>
            <person name="Gargeya S."/>
            <person name="Fitzgerald M."/>
            <person name="Haas B."/>
            <person name="Abouelleil A."/>
            <person name="Allen A.W."/>
            <person name="Alvarado L."/>
            <person name="Arachchi H.M."/>
            <person name="Berlin A.M."/>
            <person name="Chapman S.B."/>
            <person name="Gainer-Dewar J."/>
            <person name="Goldberg J."/>
            <person name="Griggs A."/>
            <person name="Gujja S."/>
            <person name="Hansen M."/>
            <person name="Howarth C."/>
            <person name="Imamovic A."/>
            <person name="Ireland A."/>
            <person name="Larimer J."/>
            <person name="McCowan C."/>
            <person name="Murphy C."/>
            <person name="Pearson M."/>
            <person name="Poon T.W."/>
            <person name="Priest M."/>
            <person name="Roberts A."/>
            <person name="Saif S."/>
            <person name="Shea T."/>
            <person name="Sisk P."/>
            <person name="Sykes S."/>
            <person name="Wortman J."/>
            <person name="Nusbaum C."/>
            <person name="Birren B."/>
        </authorList>
    </citation>
    <scope>NUCLEOTIDE SEQUENCE [LARGE SCALE GENOMIC DNA]</scope>
    <source>
        <strain evidence="1 2">P1976</strain>
    </source>
</reference>
<dbReference type="Proteomes" id="UP000028582">
    <property type="component" value="Unassembled WGS sequence"/>
</dbReference>